<dbReference type="OMA" id="NYTFEDG"/>
<evidence type="ECO:0000256" key="4">
    <source>
        <dbReference type="ARBA" id="ARBA00023125"/>
    </source>
</evidence>
<evidence type="ECO:0000256" key="5">
    <source>
        <dbReference type="ARBA" id="ARBA00023163"/>
    </source>
</evidence>
<dbReference type="Gene3D" id="2.30.31.10">
    <property type="entry name" value="Transcriptional Coactivator Pc4, Chain A"/>
    <property type="match status" value="1"/>
</dbReference>
<dbReference type="PANTHER" id="PTHR13215">
    <property type="entry name" value="RNA POLYMERASE II TRANSCRIPTIONAL COACTIVATOR"/>
    <property type="match status" value="1"/>
</dbReference>
<evidence type="ECO:0000256" key="6">
    <source>
        <dbReference type="ARBA" id="ARBA00023242"/>
    </source>
</evidence>
<evidence type="ECO:0000256" key="2">
    <source>
        <dbReference type="ARBA" id="ARBA00009001"/>
    </source>
</evidence>
<evidence type="ECO:0000313" key="8">
    <source>
        <dbReference type="EMBL" id="GBG70450.1"/>
    </source>
</evidence>
<dbReference type="Proteomes" id="UP000265515">
    <property type="component" value="Unassembled WGS sequence"/>
</dbReference>
<dbReference type="Gramene" id="GBG70450">
    <property type="protein sequence ID" value="GBG70450"/>
    <property type="gene ID" value="CBR_g6578"/>
</dbReference>
<dbReference type="InterPro" id="IPR009044">
    <property type="entry name" value="ssDNA-bd_transcriptional_reg"/>
</dbReference>
<protein>
    <recommendedName>
        <fullName evidence="7">Transcriptional coactivator p15 (PC4) C-terminal domain-containing protein</fullName>
    </recommendedName>
</protein>
<comment type="caution">
    <text evidence="8">The sequence shown here is derived from an EMBL/GenBank/DDBJ whole genome shotgun (WGS) entry which is preliminary data.</text>
</comment>
<sequence>MSSKGGRFKSSEEQVVCQLTKNRRVTVKEWQGKPVVDIRDFYEKEGEVLPTRKGIMLAKSQWDILVENLDAVDEAIKELQ</sequence>
<dbReference type="InterPro" id="IPR003173">
    <property type="entry name" value="PC4_C"/>
</dbReference>
<dbReference type="SUPFAM" id="SSF54447">
    <property type="entry name" value="ssDNA-binding transcriptional regulator domain"/>
    <property type="match status" value="1"/>
</dbReference>
<dbReference type="GO" id="GO:0003677">
    <property type="term" value="F:DNA binding"/>
    <property type="evidence" value="ECO:0007669"/>
    <property type="project" value="UniProtKB-KW"/>
</dbReference>
<dbReference type="OrthoDB" id="2505440at2759"/>
<feature type="domain" description="Transcriptional coactivator p15 (PC4) C-terminal" evidence="7">
    <location>
        <begin position="17"/>
        <end position="68"/>
    </location>
</feature>
<keyword evidence="5" id="KW-0804">Transcription</keyword>
<dbReference type="GO" id="GO:0060261">
    <property type="term" value="P:positive regulation of transcription initiation by RNA polymerase II"/>
    <property type="evidence" value="ECO:0007669"/>
    <property type="project" value="InterPro"/>
</dbReference>
<dbReference type="EMBL" id="BFEA01000130">
    <property type="protein sequence ID" value="GBG70450.1"/>
    <property type="molecule type" value="Genomic_DNA"/>
</dbReference>
<comment type="similarity">
    <text evidence="2">Belongs to the transcriptional coactivator PC4 family.</text>
</comment>
<dbReference type="GO" id="GO:0003713">
    <property type="term" value="F:transcription coactivator activity"/>
    <property type="evidence" value="ECO:0007669"/>
    <property type="project" value="InterPro"/>
</dbReference>
<dbReference type="Pfam" id="PF02229">
    <property type="entry name" value="PC4"/>
    <property type="match status" value="1"/>
</dbReference>
<proteinExistence type="inferred from homology"/>
<keyword evidence="6" id="KW-0539">Nucleus</keyword>
<dbReference type="GO" id="GO:0005634">
    <property type="term" value="C:nucleus"/>
    <property type="evidence" value="ECO:0007669"/>
    <property type="project" value="UniProtKB-SubCell"/>
</dbReference>
<evidence type="ECO:0000256" key="1">
    <source>
        <dbReference type="ARBA" id="ARBA00004123"/>
    </source>
</evidence>
<keyword evidence="3" id="KW-0805">Transcription regulation</keyword>
<evidence type="ECO:0000259" key="7">
    <source>
        <dbReference type="Pfam" id="PF02229"/>
    </source>
</evidence>
<comment type="subcellular location">
    <subcellularLocation>
        <location evidence="1">Nucleus</location>
    </subcellularLocation>
</comment>
<evidence type="ECO:0000256" key="3">
    <source>
        <dbReference type="ARBA" id="ARBA00023015"/>
    </source>
</evidence>
<organism evidence="8 9">
    <name type="scientific">Chara braunii</name>
    <name type="common">Braun's stonewort</name>
    <dbReference type="NCBI Taxonomy" id="69332"/>
    <lineage>
        <taxon>Eukaryota</taxon>
        <taxon>Viridiplantae</taxon>
        <taxon>Streptophyta</taxon>
        <taxon>Charophyceae</taxon>
        <taxon>Charales</taxon>
        <taxon>Characeae</taxon>
        <taxon>Chara</taxon>
    </lineage>
</organism>
<keyword evidence="4" id="KW-0238">DNA-binding</keyword>
<name>A0A388KK64_CHABU</name>
<gene>
    <name evidence="8" type="ORF">CBR_g6578</name>
</gene>
<keyword evidence="9" id="KW-1185">Reference proteome</keyword>
<reference evidence="8 9" key="1">
    <citation type="journal article" date="2018" name="Cell">
        <title>The Chara Genome: Secondary Complexity and Implications for Plant Terrestrialization.</title>
        <authorList>
            <person name="Nishiyama T."/>
            <person name="Sakayama H."/>
            <person name="Vries J.D."/>
            <person name="Buschmann H."/>
            <person name="Saint-Marcoux D."/>
            <person name="Ullrich K.K."/>
            <person name="Haas F.B."/>
            <person name="Vanderstraeten L."/>
            <person name="Becker D."/>
            <person name="Lang D."/>
            <person name="Vosolsobe S."/>
            <person name="Rombauts S."/>
            <person name="Wilhelmsson P.K.I."/>
            <person name="Janitza P."/>
            <person name="Kern R."/>
            <person name="Heyl A."/>
            <person name="Rumpler F."/>
            <person name="Villalobos L.I.A.C."/>
            <person name="Clay J.M."/>
            <person name="Skokan R."/>
            <person name="Toyoda A."/>
            <person name="Suzuki Y."/>
            <person name="Kagoshima H."/>
            <person name="Schijlen E."/>
            <person name="Tajeshwar N."/>
            <person name="Catarino B."/>
            <person name="Hetherington A.J."/>
            <person name="Saltykova A."/>
            <person name="Bonnot C."/>
            <person name="Breuninger H."/>
            <person name="Symeonidi A."/>
            <person name="Radhakrishnan G.V."/>
            <person name="Van Nieuwerburgh F."/>
            <person name="Deforce D."/>
            <person name="Chang C."/>
            <person name="Karol K.G."/>
            <person name="Hedrich R."/>
            <person name="Ulvskov P."/>
            <person name="Glockner G."/>
            <person name="Delwiche C.F."/>
            <person name="Petrasek J."/>
            <person name="Van de Peer Y."/>
            <person name="Friml J."/>
            <person name="Beilby M."/>
            <person name="Dolan L."/>
            <person name="Kohara Y."/>
            <person name="Sugano S."/>
            <person name="Fujiyama A."/>
            <person name="Delaux P.-M."/>
            <person name="Quint M."/>
            <person name="TheiBen G."/>
            <person name="Hagemann M."/>
            <person name="Harholt J."/>
            <person name="Dunand C."/>
            <person name="Zachgo S."/>
            <person name="Langdale J."/>
            <person name="Maumus F."/>
            <person name="Straeten D.V.D."/>
            <person name="Gould S.B."/>
            <person name="Rensing S.A."/>
        </authorList>
    </citation>
    <scope>NUCLEOTIDE SEQUENCE [LARGE SCALE GENOMIC DNA]</scope>
    <source>
        <strain evidence="8 9">S276</strain>
    </source>
</reference>
<dbReference type="STRING" id="69332.A0A388KK64"/>
<dbReference type="InterPro" id="IPR045125">
    <property type="entry name" value="Sub1/Tcp4-like"/>
</dbReference>
<evidence type="ECO:0000313" key="9">
    <source>
        <dbReference type="Proteomes" id="UP000265515"/>
    </source>
</evidence>
<dbReference type="AlphaFoldDB" id="A0A388KK64"/>
<accession>A0A388KK64</accession>